<dbReference type="InterPro" id="IPR001680">
    <property type="entry name" value="WD40_rpt"/>
</dbReference>
<keyword evidence="1" id="KW-0853">WD repeat</keyword>
<feature type="region of interest" description="Disordered" evidence="2">
    <location>
        <begin position="131"/>
        <end position="157"/>
    </location>
</feature>
<dbReference type="Gene3D" id="2.130.10.10">
    <property type="entry name" value="YVTN repeat-like/Quinoprotein amine dehydrogenase"/>
    <property type="match status" value="1"/>
</dbReference>
<evidence type="ECO:0000313" key="4">
    <source>
        <dbReference type="EMBL" id="PVU91952.1"/>
    </source>
</evidence>
<feature type="repeat" description="WD" evidence="1">
    <location>
        <begin position="413"/>
        <end position="454"/>
    </location>
</feature>
<feature type="compositionally biased region" description="Basic and acidic residues" evidence="2">
    <location>
        <begin position="131"/>
        <end position="145"/>
    </location>
</feature>
<gene>
    <name evidence="4" type="ORF">BB559_003916</name>
</gene>
<proteinExistence type="predicted"/>
<dbReference type="PANTHER" id="PTHR43991:SF9">
    <property type="entry name" value="DUF2415 DOMAIN-CONTAINING PROTEIN"/>
    <property type="match status" value="1"/>
</dbReference>
<dbReference type="SUPFAM" id="SSF50978">
    <property type="entry name" value="WD40 repeat-like"/>
    <property type="match status" value="1"/>
</dbReference>
<keyword evidence="5" id="KW-1185">Reference proteome</keyword>
<dbReference type="InterPro" id="IPR036322">
    <property type="entry name" value="WD40_repeat_dom_sf"/>
</dbReference>
<organism evidence="4 5">
    <name type="scientific">Furculomyces boomerangus</name>
    <dbReference type="NCBI Taxonomy" id="61424"/>
    <lineage>
        <taxon>Eukaryota</taxon>
        <taxon>Fungi</taxon>
        <taxon>Fungi incertae sedis</taxon>
        <taxon>Zoopagomycota</taxon>
        <taxon>Kickxellomycotina</taxon>
        <taxon>Harpellomycetes</taxon>
        <taxon>Harpellales</taxon>
        <taxon>Harpellaceae</taxon>
        <taxon>Furculomyces</taxon>
    </lineage>
</organism>
<accession>A0A2T9YHX3</accession>
<dbReference type="InterPro" id="IPR015943">
    <property type="entry name" value="WD40/YVTN_repeat-like_dom_sf"/>
</dbReference>
<dbReference type="EMBL" id="MBFT01000390">
    <property type="protein sequence ID" value="PVU91952.1"/>
    <property type="molecule type" value="Genomic_DNA"/>
</dbReference>
<dbReference type="SUPFAM" id="SSF101908">
    <property type="entry name" value="Putative isomerase YbhE"/>
    <property type="match status" value="1"/>
</dbReference>
<sequence length="554" mass="62643">MTFYYEKFISLDPIRLPQRTSWNHWQLRDVIVCPFKENKIYSIYKCNIEMYDTDSRRSNRIIKNLPFEPVSISVNKDYIVAGGQRGELAVASTRNPENIKITQIGGSINNYVCFDSSPDSDELWDTQLQGKHEDEKNRDSSEARELNQAMVPQGRQRGLSFNYNSNNIFESSGVTSRPNIFGSPERLRERYNYIVDDENTVANNNTENIDTDDLEMNDNSNIETDIEEENQTTSSRNSQMSLLTNEFDYGVNIGNQYPINNNVTSHDPRINTSILTNVSTADALYRNFRNGLRLEIDQNQQLFYNSGLPLLPASSSSVNTRFDFNGENSTAEEFSEFNMSGCGTSRMLVCNNDKTIKFVSLPALTVEYQIHFDISINHASISPDGSKMVAVGDNNQVFLFNKRGSTYEKITTLTGSSDASFSCDWNQFSTNFGVASQDGYVSVWDIRMTKKLASLQSYQQGRSRGACRNLKFTKSGCVDLLAFSEHASYINVIDSRSYNEKQSIKVSTDGNDIQITGLEFSKNSGKLYVGLEGCIMDYKVNTLLRKTFPSTQLA</sequence>
<dbReference type="AlphaFoldDB" id="A0A2T9YHX3"/>
<dbReference type="SMART" id="SM00320">
    <property type="entry name" value="WD40"/>
    <property type="match status" value="2"/>
</dbReference>
<dbReference type="Proteomes" id="UP000245699">
    <property type="component" value="Unassembled WGS sequence"/>
</dbReference>
<evidence type="ECO:0000256" key="2">
    <source>
        <dbReference type="SAM" id="MobiDB-lite"/>
    </source>
</evidence>
<dbReference type="InterPro" id="IPR019417">
    <property type="entry name" value="DUF2415"/>
</dbReference>
<name>A0A2T9YHX3_9FUNG</name>
<dbReference type="OrthoDB" id="64353at2759"/>
<reference evidence="4 5" key="1">
    <citation type="journal article" date="2018" name="MBio">
        <title>Comparative Genomics Reveals the Core Gene Toolbox for the Fungus-Insect Symbiosis.</title>
        <authorList>
            <person name="Wang Y."/>
            <person name="Stata M."/>
            <person name="Wang W."/>
            <person name="Stajich J.E."/>
            <person name="White M.M."/>
            <person name="Moncalvo J.M."/>
        </authorList>
    </citation>
    <scope>NUCLEOTIDE SEQUENCE [LARGE SCALE GENOMIC DNA]</scope>
    <source>
        <strain evidence="4 5">AUS-77-4</strain>
    </source>
</reference>
<dbReference type="Pfam" id="PF10313">
    <property type="entry name" value="DUF2415"/>
    <property type="match status" value="1"/>
</dbReference>
<evidence type="ECO:0000259" key="3">
    <source>
        <dbReference type="Pfam" id="PF10313"/>
    </source>
</evidence>
<feature type="domain" description="DUF2415" evidence="3">
    <location>
        <begin position="465"/>
        <end position="502"/>
    </location>
</feature>
<evidence type="ECO:0000313" key="5">
    <source>
        <dbReference type="Proteomes" id="UP000245699"/>
    </source>
</evidence>
<protein>
    <recommendedName>
        <fullName evidence="3">DUF2415 domain-containing protein</fullName>
    </recommendedName>
</protein>
<dbReference type="PANTHER" id="PTHR43991">
    <property type="entry name" value="WD REPEAT PROTEIN (AFU_ORTHOLOGUE AFUA_8G05640)-RELATED"/>
    <property type="match status" value="1"/>
</dbReference>
<dbReference type="PROSITE" id="PS50082">
    <property type="entry name" value="WD_REPEATS_2"/>
    <property type="match status" value="1"/>
</dbReference>
<comment type="caution">
    <text evidence="4">The sequence shown here is derived from an EMBL/GenBank/DDBJ whole genome shotgun (WGS) entry which is preliminary data.</text>
</comment>
<evidence type="ECO:0000256" key="1">
    <source>
        <dbReference type="PROSITE-ProRule" id="PRU00221"/>
    </source>
</evidence>